<name>A0A0U1KYE0_9FIRM</name>
<gene>
    <name evidence="1" type="ORF">SpAn4DRAFT_3540</name>
</gene>
<organism evidence="1 2">
    <name type="scientific">Sporomusa ovata</name>
    <dbReference type="NCBI Taxonomy" id="2378"/>
    <lineage>
        <taxon>Bacteria</taxon>
        <taxon>Bacillati</taxon>
        <taxon>Bacillota</taxon>
        <taxon>Negativicutes</taxon>
        <taxon>Selenomonadales</taxon>
        <taxon>Sporomusaceae</taxon>
        <taxon>Sporomusa</taxon>
    </lineage>
</organism>
<proteinExistence type="predicted"/>
<protein>
    <submittedName>
        <fullName evidence="1">Mlr8009 protein</fullName>
    </submittedName>
</protein>
<dbReference type="AlphaFoldDB" id="A0A0U1KYE0"/>
<dbReference type="RefSeq" id="WP_021168760.1">
    <property type="nucleotide sequence ID" value="NZ_CTRP01000005.1"/>
</dbReference>
<dbReference type="InterPro" id="IPR020049">
    <property type="entry name" value="Major_capsid-like"/>
</dbReference>
<evidence type="ECO:0000313" key="2">
    <source>
        <dbReference type="Proteomes" id="UP000049855"/>
    </source>
</evidence>
<dbReference type="EMBL" id="CTRP01000005">
    <property type="protein sequence ID" value="CQR71674.1"/>
    <property type="molecule type" value="Genomic_DNA"/>
</dbReference>
<reference evidence="2" key="1">
    <citation type="submission" date="2015-03" db="EMBL/GenBank/DDBJ databases">
        <authorList>
            <person name="Nijsse Bart"/>
        </authorList>
    </citation>
    <scope>NUCLEOTIDE SEQUENCE [LARGE SCALE GENOMIC DNA]</scope>
</reference>
<keyword evidence="2" id="KW-1185">Reference proteome</keyword>
<evidence type="ECO:0000313" key="1">
    <source>
        <dbReference type="EMBL" id="CQR71674.1"/>
    </source>
</evidence>
<accession>A0A0U1KYE0</accession>
<dbReference type="Pfam" id="PF09950">
    <property type="entry name" value="Major_capside"/>
    <property type="match status" value="1"/>
</dbReference>
<dbReference type="PIRSF" id="PIRSF029202">
    <property type="entry name" value="UCP029202"/>
    <property type="match status" value="1"/>
</dbReference>
<sequence>MKKTYTLDSIPGIPRGYGGMRPMTMDAAAISGGNAFLVSELEKLDPTLLEPLSSSTYARDIPIESGGGWVETTSVMNVDYAVSGGQADAVGGVQNNVRLIQANLGKDLFKVFPYEVGLKIKFVDMERGKVTGRSLEQIYDDGIRLDWDKYMDINTYKGQAAYGTYGLLNLSEVTAGSVAQNAAGTSTLWKNKTPDEILNDVNQGITAAWTASQYDQAAVANHILIDPANYAYIASTKVSGQADKTILSFLLDNNMAKEKGSDLFIGDCRWCLGAGAGGTNRMVIYVNTKRFIKAPVPVSLSRVMTQPNVSTASYDSLYVGNVGEIQVRYTQPIRYADGI</sequence>
<dbReference type="Proteomes" id="UP000049855">
    <property type="component" value="Unassembled WGS sequence"/>
</dbReference>